<evidence type="ECO:0000259" key="3">
    <source>
        <dbReference type="Pfam" id="PF00561"/>
    </source>
</evidence>
<evidence type="ECO:0000256" key="2">
    <source>
        <dbReference type="SAM" id="Phobius"/>
    </source>
</evidence>
<dbReference type="InterPro" id="IPR029058">
    <property type="entry name" value="AB_hydrolase_fold"/>
</dbReference>
<dbReference type="GO" id="GO:0005737">
    <property type="term" value="C:cytoplasm"/>
    <property type="evidence" value="ECO:0007669"/>
    <property type="project" value="InterPro"/>
</dbReference>
<proteinExistence type="predicted"/>
<gene>
    <name evidence="5" type="ORF">GCM10007384_17520</name>
</gene>
<accession>A0A918N3T0</accession>
<dbReference type="GO" id="GO:0006508">
    <property type="term" value="P:proteolysis"/>
    <property type="evidence" value="ECO:0007669"/>
    <property type="project" value="InterPro"/>
</dbReference>
<protein>
    <recommendedName>
        <fullName evidence="1">Proline iminopeptidase</fullName>
    </recommendedName>
</protein>
<comment type="caution">
    <text evidence="5">The sequence shown here is derived from an EMBL/GenBank/DDBJ whole genome shotgun (WGS) entry which is preliminary data.</text>
</comment>
<dbReference type="Pfam" id="PF08386">
    <property type="entry name" value="Abhydrolase_4"/>
    <property type="match status" value="1"/>
</dbReference>
<dbReference type="GO" id="GO:0004177">
    <property type="term" value="F:aminopeptidase activity"/>
    <property type="evidence" value="ECO:0007669"/>
    <property type="project" value="UniProtKB-EC"/>
</dbReference>
<dbReference type="Gene3D" id="3.40.50.1820">
    <property type="entry name" value="alpha/beta hydrolase"/>
    <property type="match status" value="1"/>
</dbReference>
<dbReference type="Proteomes" id="UP000601108">
    <property type="component" value="Unassembled WGS sequence"/>
</dbReference>
<keyword evidence="2" id="KW-0812">Transmembrane</keyword>
<name>A0A918N3T0_9FLAO</name>
<organism evidence="5 6">
    <name type="scientific">Aquimarina muelleri</name>
    <dbReference type="NCBI Taxonomy" id="279356"/>
    <lineage>
        <taxon>Bacteria</taxon>
        <taxon>Pseudomonadati</taxon>
        <taxon>Bacteroidota</taxon>
        <taxon>Flavobacteriia</taxon>
        <taxon>Flavobacteriales</taxon>
        <taxon>Flavobacteriaceae</taxon>
        <taxon>Aquimarina</taxon>
    </lineage>
</organism>
<keyword evidence="2" id="KW-0472">Membrane</keyword>
<keyword evidence="6" id="KW-1185">Reference proteome</keyword>
<feature type="transmembrane region" description="Helical" evidence="2">
    <location>
        <begin position="510"/>
        <end position="533"/>
    </location>
</feature>
<dbReference type="InterPro" id="IPR005944">
    <property type="entry name" value="Pro_iminopeptidase"/>
</dbReference>
<evidence type="ECO:0000313" key="5">
    <source>
        <dbReference type="EMBL" id="GGX16552.1"/>
    </source>
</evidence>
<sequence length="640" mass="72274">MKYLYIVLIVLLCYNVKGQNVKFEKAESFYPNSESLKQKNIIWGHLIVPENWQDINSAKIKIAVSVLKNSSNKSDADAVVFIQGGPGASGIQNVRSWRNHPLRKKNDIVLMDIRGTGFSEPRLCPDLGSKFLEILAKNQSEEEDEKQKTIAALSCKQDLINKGIDIEVYNSLSISKDLNALKKQLGYENWNVYGVSYGTYIAQVYASTFSDDIKALILDSSVSDITTYYTKNTSNYISSLSKVFEKCKNNEACNSQYPELENVYYKTIADLEDHPITVSVDKETIKSGEFTYNSEDFKIAVQQALYNKQLIEVIPLLIYQFQERNADALGNLVSAFSNLLGMDYGVYYCVSCNEVLPNNNISEYEKDVSKYDKIGGGVSFYKSDFRVCDQWNLNRKDSIVNHDLSKLEDFSFPVMVFSGEYDPITPSANGKEVAKRFKKANVINGLTYGHVPSFTKIGKEVADSFINNPFQKPDFQAFKNVKKVNFVSDITINSGVAKIGNSLSQFDPIFMAPLFIALIVMIVFVFTYTIRLVKRKYNTNSDKIIRGFGILTSIIGIVGLISLVLALIKISGTNYFVLAFGLTSNFSYVFTLIITFVILLVVTILYFIMSIKRIQDRSIVFSLLFSNVLLVTYMFYWGII</sequence>
<dbReference type="PANTHER" id="PTHR43722:SF1">
    <property type="entry name" value="PROLINE IMINOPEPTIDASE"/>
    <property type="match status" value="1"/>
</dbReference>
<reference evidence="5 6" key="1">
    <citation type="journal article" date="2014" name="Int. J. Syst. Evol. Microbiol.">
        <title>Complete genome sequence of Corynebacterium casei LMG S-19264T (=DSM 44701T), isolated from a smear-ripened cheese.</title>
        <authorList>
            <consortium name="US DOE Joint Genome Institute (JGI-PGF)"/>
            <person name="Walter F."/>
            <person name="Albersmeier A."/>
            <person name="Kalinowski J."/>
            <person name="Ruckert C."/>
        </authorList>
    </citation>
    <scope>NUCLEOTIDE SEQUENCE [LARGE SCALE GENOMIC DNA]</scope>
    <source>
        <strain evidence="5 6">KCTC 12285</strain>
    </source>
</reference>
<evidence type="ECO:0000313" key="6">
    <source>
        <dbReference type="Proteomes" id="UP000601108"/>
    </source>
</evidence>
<feature type="domain" description="Peptidase S33 tripeptidyl aminopeptidase-like C-terminal" evidence="4">
    <location>
        <begin position="384"/>
        <end position="451"/>
    </location>
</feature>
<dbReference type="Pfam" id="PF00561">
    <property type="entry name" value="Abhydrolase_1"/>
    <property type="match status" value="1"/>
</dbReference>
<evidence type="ECO:0000259" key="4">
    <source>
        <dbReference type="Pfam" id="PF08386"/>
    </source>
</evidence>
<keyword evidence="2" id="KW-1133">Transmembrane helix</keyword>
<feature type="domain" description="AB hydrolase-1" evidence="3">
    <location>
        <begin position="78"/>
        <end position="221"/>
    </location>
</feature>
<dbReference type="PANTHER" id="PTHR43722">
    <property type="entry name" value="PROLINE IMINOPEPTIDASE"/>
    <property type="match status" value="1"/>
</dbReference>
<dbReference type="EMBL" id="BMWS01000010">
    <property type="protein sequence ID" value="GGX16552.1"/>
    <property type="molecule type" value="Genomic_DNA"/>
</dbReference>
<dbReference type="AlphaFoldDB" id="A0A918N3T0"/>
<feature type="transmembrane region" description="Helical" evidence="2">
    <location>
        <begin position="620"/>
        <end position="639"/>
    </location>
</feature>
<feature type="transmembrane region" description="Helical" evidence="2">
    <location>
        <begin position="545"/>
        <end position="568"/>
    </location>
</feature>
<dbReference type="InterPro" id="IPR013595">
    <property type="entry name" value="Pept_S33_TAP-like_C"/>
</dbReference>
<dbReference type="InterPro" id="IPR000073">
    <property type="entry name" value="AB_hydrolase_1"/>
</dbReference>
<dbReference type="RefSeq" id="WP_229809256.1">
    <property type="nucleotide sequence ID" value="NZ_BMWS01000010.1"/>
</dbReference>
<dbReference type="SUPFAM" id="SSF53474">
    <property type="entry name" value="alpha/beta-Hydrolases"/>
    <property type="match status" value="1"/>
</dbReference>
<feature type="transmembrane region" description="Helical" evidence="2">
    <location>
        <begin position="588"/>
        <end position="608"/>
    </location>
</feature>
<evidence type="ECO:0000256" key="1">
    <source>
        <dbReference type="ARBA" id="ARBA00021843"/>
    </source>
</evidence>